<organism evidence="2 3">
    <name type="scientific">Actinomycetospora succinea</name>
    <dbReference type="NCBI Taxonomy" id="663603"/>
    <lineage>
        <taxon>Bacteria</taxon>
        <taxon>Bacillati</taxon>
        <taxon>Actinomycetota</taxon>
        <taxon>Actinomycetes</taxon>
        <taxon>Pseudonocardiales</taxon>
        <taxon>Pseudonocardiaceae</taxon>
        <taxon>Actinomycetospora</taxon>
    </lineage>
</organism>
<protein>
    <submittedName>
        <fullName evidence="2">Uncharacterized protein DUF2567</fullName>
    </submittedName>
</protein>
<keyword evidence="1" id="KW-0812">Transmembrane</keyword>
<dbReference type="InterPro" id="IPR021213">
    <property type="entry name" value="DUF2567"/>
</dbReference>
<feature type="transmembrane region" description="Helical" evidence="1">
    <location>
        <begin position="79"/>
        <end position="98"/>
    </location>
</feature>
<proteinExistence type="predicted"/>
<dbReference type="RefSeq" id="WP_133827839.1">
    <property type="nucleotide sequence ID" value="NZ_BAABHR010000075.1"/>
</dbReference>
<evidence type="ECO:0000313" key="3">
    <source>
        <dbReference type="Proteomes" id="UP000295705"/>
    </source>
</evidence>
<keyword evidence="1" id="KW-1133">Transmembrane helix</keyword>
<name>A0A4R6V8W3_9PSEU</name>
<dbReference type="OrthoDB" id="4557003at2"/>
<feature type="transmembrane region" description="Helical" evidence="1">
    <location>
        <begin position="29"/>
        <end position="51"/>
    </location>
</feature>
<keyword evidence="3" id="KW-1185">Reference proteome</keyword>
<dbReference type="AlphaFoldDB" id="A0A4R6V8W3"/>
<feature type="transmembrane region" description="Helical" evidence="1">
    <location>
        <begin position="107"/>
        <end position="133"/>
    </location>
</feature>
<reference evidence="2 3" key="1">
    <citation type="submission" date="2019-03" db="EMBL/GenBank/DDBJ databases">
        <title>Genomic Encyclopedia of Type Strains, Phase IV (KMG-IV): sequencing the most valuable type-strain genomes for metagenomic binning, comparative biology and taxonomic classification.</title>
        <authorList>
            <person name="Goeker M."/>
        </authorList>
    </citation>
    <scope>NUCLEOTIDE SEQUENCE [LARGE SCALE GENOMIC DNA]</scope>
    <source>
        <strain evidence="2 3">DSM 45775</strain>
    </source>
</reference>
<evidence type="ECO:0000256" key="1">
    <source>
        <dbReference type="SAM" id="Phobius"/>
    </source>
</evidence>
<comment type="caution">
    <text evidence="2">The sequence shown here is derived from an EMBL/GenBank/DDBJ whole genome shotgun (WGS) entry which is preliminary data.</text>
</comment>
<dbReference type="EMBL" id="SNYO01000005">
    <property type="protein sequence ID" value="TDQ55646.1"/>
    <property type="molecule type" value="Genomic_DNA"/>
</dbReference>
<evidence type="ECO:0000313" key="2">
    <source>
        <dbReference type="EMBL" id="TDQ55646.1"/>
    </source>
</evidence>
<feature type="transmembrane region" description="Helical" evidence="1">
    <location>
        <begin position="170"/>
        <end position="190"/>
    </location>
</feature>
<accession>A0A4R6V8W3</accession>
<dbReference type="Proteomes" id="UP000295705">
    <property type="component" value="Unassembled WGS sequence"/>
</dbReference>
<gene>
    <name evidence="2" type="ORF">EV188_10542</name>
</gene>
<keyword evidence="1" id="KW-0472">Membrane</keyword>
<sequence>MTSVVDDDFLPGEPEGRLERGELRGDVPAALRLGAILAVAGLPLGALWALLAPDVYVVTLPGGGTGSPAGEADHAFDAVAIHLLMIAAFGVVAGAVAWRRRHRRGPVVLVGVVAGSLVGAWLAGRVGALLAWASSPVPVLVDPSAIGTSGAPGAPVPAVLTGLPASPGPWWIALIAGLGAALTYVLAAIVDGHEDMGRDAA</sequence>
<dbReference type="Pfam" id="PF10821">
    <property type="entry name" value="DUF2567"/>
    <property type="match status" value="1"/>
</dbReference>